<evidence type="ECO:0000313" key="2">
    <source>
        <dbReference type="EMBL" id="RXH98612.1"/>
    </source>
</evidence>
<sequence>MVRKACSVYMIPFFLLLLFSSELVFANVSEDPIHRKMMISRSQHLQMQMETILAKKGAQIGVPIVSNPPGIGK</sequence>
<dbReference type="EMBL" id="RDQH01000331">
    <property type="protein sequence ID" value="RXH98612.1"/>
    <property type="molecule type" value="Genomic_DNA"/>
</dbReference>
<feature type="signal peptide" evidence="1">
    <location>
        <begin position="1"/>
        <end position="26"/>
    </location>
</feature>
<comment type="caution">
    <text evidence="2">The sequence shown here is derived from an EMBL/GenBank/DDBJ whole genome shotgun (WGS) entry which is preliminary data.</text>
</comment>
<feature type="chain" id="PRO_5019744895" evidence="1">
    <location>
        <begin position="27"/>
        <end position="73"/>
    </location>
</feature>
<evidence type="ECO:0000313" key="3">
    <source>
        <dbReference type="Proteomes" id="UP000290289"/>
    </source>
</evidence>
<reference evidence="2 3" key="1">
    <citation type="submission" date="2018-10" db="EMBL/GenBank/DDBJ databases">
        <title>A high-quality apple genome assembly.</title>
        <authorList>
            <person name="Hu J."/>
        </authorList>
    </citation>
    <scope>NUCLEOTIDE SEQUENCE [LARGE SCALE GENOMIC DNA]</scope>
    <source>
        <strain evidence="3">cv. HFTH1</strain>
        <tissue evidence="2">Young leaf</tissue>
    </source>
</reference>
<proteinExistence type="predicted"/>
<gene>
    <name evidence="2" type="ORF">DVH24_010937</name>
</gene>
<dbReference type="Proteomes" id="UP000290289">
    <property type="component" value="Chromosome 5"/>
</dbReference>
<organism evidence="2 3">
    <name type="scientific">Malus domestica</name>
    <name type="common">Apple</name>
    <name type="synonym">Pyrus malus</name>
    <dbReference type="NCBI Taxonomy" id="3750"/>
    <lineage>
        <taxon>Eukaryota</taxon>
        <taxon>Viridiplantae</taxon>
        <taxon>Streptophyta</taxon>
        <taxon>Embryophyta</taxon>
        <taxon>Tracheophyta</taxon>
        <taxon>Spermatophyta</taxon>
        <taxon>Magnoliopsida</taxon>
        <taxon>eudicotyledons</taxon>
        <taxon>Gunneridae</taxon>
        <taxon>Pentapetalae</taxon>
        <taxon>rosids</taxon>
        <taxon>fabids</taxon>
        <taxon>Rosales</taxon>
        <taxon>Rosaceae</taxon>
        <taxon>Amygdaloideae</taxon>
        <taxon>Maleae</taxon>
        <taxon>Malus</taxon>
    </lineage>
</organism>
<dbReference type="AlphaFoldDB" id="A0A498JYQ8"/>
<accession>A0A498JYQ8</accession>
<name>A0A498JYQ8_MALDO</name>
<dbReference type="Gramene" id="mRNA:MD05G0198500">
    <property type="protein sequence ID" value="mRNA:MD05G0198500"/>
    <property type="gene ID" value="MD05G0198500"/>
</dbReference>
<evidence type="ECO:0000256" key="1">
    <source>
        <dbReference type="SAM" id="SignalP"/>
    </source>
</evidence>
<keyword evidence="1" id="KW-0732">Signal</keyword>
<protein>
    <submittedName>
        <fullName evidence="2">Uncharacterized protein</fullName>
    </submittedName>
</protein>
<keyword evidence="3" id="KW-1185">Reference proteome</keyword>